<dbReference type="InterPro" id="IPR036322">
    <property type="entry name" value="WD40_repeat_dom_sf"/>
</dbReference>
<dbReference type="CDD" id="cd00200">
    <property type="entry name" value="WD40"/>
    <property type="match status" value="2"/>
</dbReference>
<dbReference type="PROSITE" id="PS50294">
    <property type="entry name" value="WD_REPEATS_REGION"/>
    <property type="match status" value="9"/>
</dbReference>
<dbReference type="PROSITE" id="PS50082">
    <property type="entry name" value="WD_REPEATS_2"/>
    <property type="match status" value="11"/>
</dbReference>
<accession>A0A0C3FBR5</accession>
<feature type="repeat" description="WD" evidence="3">
    <location>
        <begin position="781"/>
        <end position="822"/>
    </location>
</feature>
<dbReference type="InParanoid" id="A0A0C3FBR5"/>
<dbReference type="Pfam" id="PF00400">
    <property type="entry name" value="WD40"/>
    <property type="match status" value="12"/>
</dbReference>
<dbReference type="EMBL" id="KN833026">
    <property type="protein sequence ID" value="KIM77314.1"/>
    <property type="molecule type" value="Genomic_DNA"/>
</dbReference>
<feature type="repeat" description="WD" evidence="3">
    <location>
        <begin position="739"/>
        <end position="780"/>
    </location>
</feature>
<dbReference type="InterPro" id="IPR015943">
    <property type="entry name" value="WD40/YVTN_repeat-like_dom_sf"/>
</dbReference>
<evidence type="ECO:0000256" key="1">
    <source>
        <dbReference type="ARBA" id="ARBA00022574"/>
    </source>
</evidence>
<feature type="repeat" description="WD" evidence="3">
    <location>
        <begin position="906"/>
        <end position="947"/>
    </location>
</feature>
<feature type="repeat" description="WD" evidence="3">
    <location>
        <begin position="823"/>
        <end position="855"/>
    </location>
</feature>
<dbReference type="PANTHER" id="PTHR19848">
    <property type="entry name" value="WD40 REPEAT PROTEIN"/>
    <property type="match status" value="1"/>
</dbReference>
<feature type="repeat" description="WD" evidence="3">
    <location>
        <begin position="948"/>
        <end position="989"/>
    </location>
</feature>
<reference evidence="5 6" key="1">
    <citation type="submission" date="2014-04" db="EMBL/GenBank/DDBJ databases">
        <authorList>
            <consortium name="DOE Joint Genome Institute"/>
            <person name="Kuo A."/>
            <person name="Tarkka M."/>
            <person name="Buscot F."/>
            <person name="Kohler A."/>
            <person name="Nagy L.G."/>
            <person name="Floudas D."/>
            <person name="Copeland A."/>
            <person name="Barry K.W."/>
            <person name="Cichocki N."/>
            <person name="Veneault-Fourrey C."/>
            <person name="LaButti K."/>
            <person name="Lindquist E.A."/>
            <person name="Lipzen A."/>
            <person name="Lundell T."/>
            <person name="Morin E."/>
            <person name="Murat C."/>
            <person name="Sun H."/>
            <person name="Tunlid A."/>
            <person name="Henrissat B."/>
            <person name="Grigoriev I.V."/>
            <person name="Hibbett D.S."/>
            <person name="Martin F."/>
            <person name="Nordberg H.P."/>
            <person name="Cantor M.N."/>
            <person name="Hua S.X."/>
        </authorList>
    </citation>
    <scope>NUCLEOTIDE SEQUENCE [LARGE SCALE GENOMIC DNA]</scope>
    <source>
        <strain evidence="5 6">F 1598</strain>
    </source>
</reference>
<dbReference type="PANTHER" id="PTHR19848:SF8">
    <property type="entry name" value="F-BOX AND WD REPEAT DOMAIN CONTAINING 7"/>
    <property type="match status" value="1"/>
</dbReference>
<dbReference type="InterPro" id="IPR056884">
    <property type="entry name" value="NPHP3-like_N"/>
</dbReference>
<dbReference type="InterPro" id="IPR020472">
    <property type="entry name" value="WD40_PAC1"/>
</dbReference>
<gene>
    <name evidence="5" type="ORF">PILCRDRAFT_622867</name>
</gene>
<keyword evidence="6" id="KW-1185">Reference proteome</keyword>
<dbReference type="SUPFAM" id="SSF52540">
    <property type="entry name" value="P-loop containing nucleoside triphosphate hydrolases"/>
    <property type="match status" value="1"/>
</dbReference>
<keyword evidence="2" id="KW-0677">Repeat</keyword>
<dbReference type="STRING" id="765440.A0A0C3FBR5"/>
<dbReference type="PROSITE" id="PS00678">
    <property type="entry name" value="WD_REPEATS_1"/>
    <property type="match status" value="3"/>
</dbReference>
<keyword evidence="1 3" id="KW-0853">WD repeat</keyword>
<proteinExistence type="predicted"/>
<dbReference type="SUPFAM" id="SSF50978">
    <property type="entry name" value="WD40 repeat-like"/>
    <property type="match status" value="2"/>
</dbReference>
<dbReference type="InterPro" id="IPR027417">
    <property type="entry name" value="P-loop_NTPase"/>
</dbReference>
<dbReference type="InterPro" id="IPR001680">
    <property type="entry name" value="WD40_rpt"/>
</dbReference>
<dbReference type="SMART" id="SM00320">
    <property type="entry name" value="WD40"/>
    <property type="match status" value="12"/>
</dbReference>
<sequence length="1183" mass="129908">MGVVVPNADGMQTAHVFWINGPGSAGTGKTTIAFTVARELHLQKKLGASFFCSRDIAECRNPKLIFPTIAYQLGHFYAPFLQEVTAVFKTDPEIVYSVVPMQLEKLIVKPLHALQGTMPSCVVVIDALDECQDGGATSIILASLAQYMTQLMPLKFLITSRPEHHIHSGFKLKQLLQTTQRFILHEVEQRVVEADIQKYLDSSLMVTKQMYQLDDEWPALEDINALVQLSSGLFIFAATAIKFIQDKYYNDPQGQLACLLNSIMATASAPHTLLDQLYLQVLQNAFPDISPNFASRLKVALGSIILLQSPLSPLDLEQLLALTVPLHVTLRHLHSVVIFPTIQRDVIRIIHPSFHDFLIDPARCVNFKFLVNLEMQHSLLAQACLDALKMLKKDICEIKQPWIVHNDVENLPALVQQHIPSFLQYASRHWAVHLSHSLLSNGLLHSLEEFCTHHLLHWVEVCCILGELRGALLALQTAFSLLPPIGNGISTSSVLLLDCQRFVSGFFPMLKIASSQIYVSAPAFTPSDAPILQTYHKDFENSVQVVNHNATIQHWQACLQTIEGHTSGVLSAVFSPSGDCIASASKDNTVQLWDTISGTHQKHLQGHSNSVNCVVFSYDGAYLLTGSNDQTIKLWDAHTGGLLQTVHTKCFVTSVAFSPKGDYVVAGLSDYTVRIYKPWEKRPYAHEKNYIGHKDGVTSVSISPDASTIASGSFDNSIWLWDVANGWYSKAGQNNNRQLKSHTTPVYSVVFSSDGVYLASGDHKGSLHLWDPKNGSLLKKLKTSSGPIATVAFSPDNAYIVAACYGRAIQIWDKDSGTHLKTLIGHSEEVKSAAFSPNGTHIVTASADHTIKVWDAFTHVQNIENGLIQTIYALFVSPNGAYVVSALSDDTLKIWNTLTGALLSTLKGHLGSVNSIHFSLSGNQLVSGSADKSIRLWDTVTGQCLHVINGHFGSVQSVKYLVNGSQVVSASSDKTVQIWNAITGQHSQTITRHLDIVYDLDCSVDGNLIASASGDTNVHVGNIPNKIKMHTLNGHSKAVCAVTFSPDSSIVVSGSLDQTIQLWDVISGGKLHVLDVNSNQSMWNEIFFSSDQKYLVIGLSCLQTGLELISSSVSSSAIDLQRFPSYYMTKEGWIISVANQCRICWVPQAYRQLMVPTAIGVALATPVGTLKILDFTKLKLNHE</sequence>
<organism evidence="5 6">
    <name type="scientific">Piloderma croceum (strain F 1598)</name>
    <dbReference type="NCBI Taxonomy" id="765440"/>
    <lineage>
        <taxon>Eukaryota</taxon>
        <taxon>Fungi</taxon>
        <taxon>Dikarya</taxon>
        <taxon>Basidiomycota</taxon>
        <taxon>Agaricomycotina</taxon>
        <taxon>Agaricomycetes</taxon>
        <taxon>Agaricomycetidae</taxon>
        <taxon>Atheliales</taxon>
        <taxon>Atheliaceae</taxon>
        <taxon>Piloderma</taxon>
    </lineage>
</organism>
<dbReference type="InterPro" id="IPR019775">
    <property type="entry name" value="WD40_repeat_CS"/>
</dbReference>
<dbReference type="OrthoDB" id="3027122at2759"/>
<feature type="repeat" description="WD" evidence="3">
    <location>
        <begin position="1032"/>
        <end position="1073"/>
    </location>
</feature>
<evidence type="ECO:0000259" key="4">
    <source>
        <dbReference type="Pfam" id="PF24883"/>
    </source>
</evidence>
<dbReference type="Proteomes" id="UP000054166">
    <property type="component" value="Unassembled WGS sequence"/>
</dbReference>
<feature type="repeat" description="WD" evidence="3">
    <location>
        <begin position="604"/>
        <end position="645"/>
    </location>
</feature>
<reference evidence="6" key="2">
    <citation type="submission" date="2015-01" db="EMBL/GenBank/DDBJ databases">
        <title>Evolutionary Origins and Diversification of the Mycorrhizal Mutualists.</title>
        <authorList>
            <consortium name="DOE Joint Genome Institute"/>
            <consortium name="Mycorrhizal Genomics Consortium"/>
            <person name="Kohler A."/>
            <person name="Kuo A."/>
            <person name="Nagy L.G."/>
            <person name="Floudas D."/>
            <person name="Copeland A."/>
            <person name="Barry K.W."/>
            <person name="Cichocki N."/>
            <person name="Veneault-Fourrey C."/>
            <person name="LaButti K."/>
            <person name="Lindquist E.A."/>
            <person name="Lipzen A."/>
            <person name="Lundell T."/>
            <person name="Morin E."/>
            <person name="Murat C."/>
            <person name="Riley R."/>
            <person name="Ohm R."/>
            <person name="Sun H."/>
            <person name="Tunlid A."/>
            <person name="Henrissat B."/>
            <person name="Grigoriev I.V."/>
            <person name="Hibbett D.S."/>
            <person name="Martin F."/>
        </authorList>
    </citation>
    <scope>NUCLEOTIDE SEQUENCE [LARGE SCALE GENOMIC DNA]</scope>
    <source>
        <strain evidence="6">F 1598</strain>
    </source>
</reference>
<evidence type="ECO:0000313" key="6">
    <source>
        <dbReference type="Proteomes" id="UP000054166"/>
    </source>
</evidence>
<feature type="repeat" description="WD" evidence="3">
    <location>
        <begin position="690"/>
        <end position="726"/>
    </location>
</feature>
<dbReference type="Gene3D" id="2.130.10.10">
    <property type="entry name" value="YVTN repeat-like/Quinoprotein amine dehydrogenase"/>
    <property type="match status" value="5"/>
</dbReference>
<feature type="repeat" description="WD" evidence="3">
    <location>
        <begin position="864"/>
        <end position="905"/>
    </location>
</feature>
<evidence type="ECO:0000313" key="5">
    <source>
        <dbReference type="EMBL" id="KIM77314.1"/>
    </source>
</evidence>
<name>A0A0C3FBR5_PILCF</name>
<dbReference type="AlphaFoldDB" id="A0A0C3FBR5"/>
<dbReference type="HOGENOM" id="CLU_000288_6_3_1"/>
<dbReference type="Gene3D" id="3.40.50.300">
    <property type="entry name" value="P-loop containing nucleotide triphosphate hydrolases"/>
    <property type="match status" value="1"/>
</dbReference>
<dbReference type="PRINTS" id="PR00320">
    <property type="entry name" value="GPROTEINBRPT"/>
</dbReference>
<protein>
    <recommendedName>
        <fullName evidence="4">Nephrocystin 3-like N-terminal domain-containing protein</fullName>
    </recommendedName>
</protein>
<feature type="repeat" description="WD" evidence="3">
    <location>
        <begin position="652"/>
        <end position="677"/>
    </location>
</feature>
<evidence type="ECO:0000256" key="3">
    <source>
        <dbReference type="PROSITE-ProRule" id="PRU00221"/>
    </source>
</evidence>
<dbReference type="Pfam" id="PF24883">
    <property type="entry name" value="NPHP3_N"/>
    <property type="match status" value="1"/>
</dbReference>
<feature type="domain" description="Nephrocystin 3-like N-terminal" evidence="4">
    <location>
        <begin position="12"/>
        <end position="161"/>
    </location>
</feature>
<feature type="repeat" description="WD" evidence="3">
    <location>
        <begin position="562"/>
        <end position="603"/>
    </location>
</feature>
<evidence type="ECO:0000256" key="2">
    <source>
        <dbReference type="ARBA" id="ARBA00022737"/>
    </source>
</evidence>